<feature type="transmembrane region" description="Helical" evidence="1">
    <location>
        <begin position="561"/>
        <end position="580"/>
    </location>
</feature>
<dbReference type="GO" id="GO:0004862">
    <property type="term" value="F:cAMP-dependent protein kinase inhibitor activity"/>
    <property type="evidence" value="ECO:0007669"/>
    <property type="project" value="TreeGrafter"/>
</dbReference>
<evidence type="ECO:0000313" key="4">
    <source>
        <dbReference type="Proteomes" id="UP000736328"/>
    </source>
</evidence>
<comment type="caution">
    <text evidence="3">The sequence shown here is derived from an EMBL/GenBank/DDBJ whole genome shotgun (WGS) entry which is preliminary data.</text>
</comment>
<dbReference type="GO" id="GO:0005952">
    <property type="term" value="C:cAMP-dependent protein kinase complex"/>
    <property type="evidence" value="ECO:0007669"/>
    <property type="project" value="InterPro"/>
</dbReference>
<feature type="transmembrane region" description="Helical" evidence="1">
    <location>
        <begin position="244"/>
        <end position="263"/>
    </location>
</feature>
<dbReference type="CDD" id="cd00038">
    <property type="entry name" value="CAP_ED"/>
    <property type="match status" value="2"/>
</dbReference>
<name>A0A933I943_UNCT6</name>
<dbReference type="EMBL" id="JACQXR010000021">
    <property type="protein sequence ID" value="MBI4725969.1"/>
    <property type="molecule type" value="Genomic_DNA"/>
</dbReference>
<reference evidence="3" key="1">
    <citation type="submission" date="2020-07" db="EMBL/GenBank/DDBJ databases">
        <title>Huge and variable diversity of episymbiotic CPR bacteria and DPANN archaea in groundwater ecosystems.</title>
        <authorList>
            <person name="He C.Y."/>
            <person name="Keren R."/>
            <person name="Whittaker M."/>
            <person name="Farag I.F."/>
            <person name="Doudna J."/>
            <person name="Cate J.H.D."/>
            <person name="Banfield J.F."/>
        </authorList>
    </citation>
    <scope>NUCLEOTIDE SEQUENCE</scope>
    <source>
        <strain evidence="3">NC_groundwater_1520_Pr4_B-0.1um_53_5</strain>
    </source>
</reference>
<feature type="transmembrane region" description="Helical" evidence="1">
    <location>
        <begin position="477"/>
        <end position="498"/>
    </location>
</feature>
<feature type="transmembrane region" description="Helical" evidence="1">
    <location>
        <begin position="366"/>
        <end position="389"/>
    </location>
</feature>
<keyword evidence="1" id="KW-1133">Transmembrane helix</keyword>
<evidence type="ECO:0000313" key="3">
    <source>
        <dbReference type="EMBL" id="MBI4725969.1"/>
    </source>
</evidence>
<dbReference type="InterPro" id="IPR000595">
    <property type="entry name" value="cNMP-bd_dom"/>
</dbReference>
<dbReference type="InterPro" id="IPR018490">
    <property type="entry name" value="cNMP-bd_dom_sf"/>
</dbReference>
<dbReference type="GO" id="GO:0030552">
    <property type="term" value="F:cAMP binding"/>
    <property type="evidence" value="ECO:0007669"/>
    <property type="project" value="TreeGrafter"/>
</dbReference>
<dbReference type="Proteomes" id="UP000736328">
    <property type="component" value="Unassembled WGS sequence"/>
</dbReference>
<dbReference type="PRINTS" id="PR00103">
    <property type="entry name" value="CAMPKINASE"/>
</dbReference>
<accession>A0A933I943</accession>
<keyword evidence="1" id="KW-0472">Membrane</keyword>
<feature type="transmembrane region" description="Helical" evidence="1">
    <location>
        <begin position="505"/>
        <end position="524"/>
    </location>
</feature>
<feature type="transmembrane region" description="Helical" evidence="1">
    <location>
        <begin position="586"/>
        <end position="605"/>
    </location>
</feature>
<feature type="domain" description="Cyclic nucleotide-binding" evidence="2">
    <location>
        <begin position="817"/>
        <end position="920"/>
    </location>
</feature>
<gene>
    <name evidence="3" type="ORF">HY768_01880</name>
</gene>
<dbReference type="GO" id="GO:0005829">
    <property type="term" value="C:cytosol"/>
    <property type="evidence" value="ECO:0007669"/>
    <property type="project" value="TreeGrafter"/>
</dbReference>
<sequence>MTDQPTSPETANVSIWQRLIFTLDFSRQKPRVKPGAEEACFADRQGQEYFVVKAPGGSGYIKLGLQDYFLYSSFTGQKTIQQILVDYFKKFGSLAFSRIGTLFQELFAGGFLVQKPSNFYKSLAQGIRYQKPLVKILDMVKNLPQRQWPIPDFHRLTGLLYRGGFKYFFSLPAKIVSGLVILAGLVSFAVLIKGGQYSVIKSSGSYLTGLIILVLLNYLAVISHEMSHALACKHYKRKVNSGGTILYMGFPAFYVDTTDAWLLPKDQRLFISIVGPYTQAFLAGAASLLAVLMPDLFLNPLLYKFAVLSFVSVFVNFNPLLELDGYYMLVDWLELPGLKHKAAAFVKTELWRKLKFKEPLSWQEKVFTGFRLGALVWSGLALVLALYFWRLQASPLWHKFLIGTTTQARWWLLGGLALALTGGGVALRKHIKKLAAGFWQNLLKLVRQKPLVASLSLLAFFGAAALIIALFPGWVRILLMLPFGALALLAFLRVHSYYRGSHLSLVFWCLLLASLWQMALASFTSKIHPFLWLGTAGALALAGFSQFSYSSLRRWRQWQRWLWGAWWVLMMLVIAVNPGYAWPQSLGIMLLWSAFLMVLSLYWNNEGSSLEYFWMIILTGLLSQNALTIWRLPARLDLFPALMQALALLWLYLIIKGTSWQPETSAFEPADSERRRMRQAAVKIYKLSRRHFAAFFGESSAKAMDDRLNLALIEKGWPIRLYGDKSEERFQRELGILERSPAFKGLLDEMYFYISRITGAYFARNTFKTAYESLYWEEREIAQQYLMSGCQWSQGLTLKKLSQEKKDAQDVISGVARFWELSAEEAKVFFSRLKEDRRKAGETIIRQGEEGDKFYLIKSGQVEISIQKDGWPAQIAALLSRGDYFGEIALIKKVPRTATAKVLSDCSLLTLERADFELLMSQKVDLGPRIDRLIENRGFLVKLPLFSEFAPAQVAMAASRLIPRRCQPGEAVIAQSEMGDSFYIIKEGQFEVWVERDGQKNKVASLGPGEYFGEIALLLDVSRTASVISQSQGLVLQLHKDDFKSLLGEHLYFYKSLEQASSRRLKDTRHKVS</sequence>
<feature type="transmembrane region" description="Helical" evidence="1">
    <location>
        <begin position="204"/>
        <end position="223"/>
    </location>
</feature>
<protein>
    <submittedName>
        <fullName evidence="3">Cyclic nucleotide-binding domain-containing protein</fullName>
    </submittedName>
</protein>
<dbReference type="PROSITE" id="PS50042">
    <property type="entry name" value="CNMP_BINDING_3"/>
    <property type="match status" value="2"/>
</dbReference>
<dbReference type="PROSITE" id="PS00889">
    <property type="entry name" value="CNMP_BINDING_2"/>
    <property type="match status" value="2"/>
</dbReference>
<feature type="transmembrane region" description="Helical" evidence="1">
    <location>
        <begin position="530"/>
        <end position="549"/>
    </location>
</feature>
<evidence type="ECO:0000256" key="1">
    <source>
        <dbReference type="SAM" id="Phobius"/>
    </source>
</evidence>
<feature type="transmembrane region" description="Helical" evidence="1">
    <location>
        <begin position="612"/>
        <end position="632"/>
    </location>
</feature>
<evidence type="ECO:0000259" key="2">
    <source>
        <dbReference type="PROSITE" id="PS50042"/>
    </source>
</evidence>
<dbReference type="Pfam" id="PF00027">
    <property type="entry name" value="cNMP_binding"/>
    <property type="match status" value="2"/>
</dbReference>
<dbReference type="InterPro" id="IPR050503">
    <property type="entry name" value="cAMP-dep_PK_reg_su-like"/>
</dbReference>
<dbReference type="PROSITE" id="PS00888">
    <property type="entry name" value="CNMP_BINDING_1"/>
    <property type="match status" value="1"/>
</dbReference>
<dbReference type="InterPro" id="IPR014710">
    <property type="entry name" value="RmlC-like_jellyroll"/>
</dbReference>
<dbReference type="PANTHER" id="PTHR11635">
    <property type="entry name" value="CAMP-DEPENDENT PROTEIN KINASE REGULATORY CHAIN"/>
    <property type="match status" value="1"/>
</dbReference>
<feature type="transmembrane region" description="Helical" evidence="1">
    <location>
        <begin position="409"/>
        <end position="427"/>
    </location>
</feature>
<proteinExistence type="predicted"/>
<dbReference type="GO" id="GO:0034236">
    <property type="term" value="F:protein kinase A catalytic subunit binding"/>
    <property type="evidence" value="ECO:0007669"/>
    <property type="project" value="TreeGrafter"/>
</dbReference>
<feature type="transmembrane region" description="Helical" evidence="1">
    <location>
        <begin position="301"/>
        <end position="320"/>
    </location>
</feature>
<dbReference type="InterPro" id="IPR018488">
    <property type="entry name" value="cNMP-bd_CS"/>
</dbReference>
<dbReference type="PANTHER" id="PTHR11635:SF152">
    <property type="entry name" value="CAMP-DEPENDENT PROTEIN KINASE TYPE I REGULATORY SUBUNIT-RELATED"/>
    <property type="match status" value="1"/>
</dbReference>
<feature type="transmembrane region" description="Helical" evidence="1">
    <location>
        <begin position="269"/>
        <end position="292"/>
    </location>
</feature>
<dbReference type="SMART" id="SM00100">
    <property type="entry name" value="cNMP"/>
    <property type="match status" value="2"/>
</dbReference>
<dbReference type="SUPFAM" id="SSF51206">
    <property type="entry name" value="cAMP-binding domain-like"/>
    <property type="match status" value="2"/>
</dbReference>
<dbReference type="Gene3D" id="2.60.120.10">
    <property type="entry name" value="Jelly Rolls"/>
    <property type="match status" value="2"/>
</dbReference>
<organism evidence="3 4">
    <name type="scientific">candidate division TA06 bacterium</name>
    <dbReference type="NCBI Taxonomy" id="2250710"/>
    <lineage>
        <taxon>Bacteria</taxon>
        <taxon>Bacteria division TA06</taxon>
    </lineage>
</organism>
<dbReference type="AlphaFoldDB" id="A0A933I943"/>
<feature type="transmembrane region" description="Helical" evidence="1">
    <location>
        <begin position="451"/>
        <end position="471"/>
    </location>
</feature>
<keyword evidence="1" id="KW-0812">Transmembrane</keyword>
<feature type="transmembrane region" description="Helical" evidence="1">
    <location>
        <begin position="171"/>
        <end position="192"/>
    </location>
</feature>
<feature type="domain" description="Cyclic nucleotide-binding" evidence="2">
    <location>
        <begin position="945"/>
        <end position="1048"/>
    </location>
</feature>